<dbReference type="EMBL" id="ML170261">
    <property type="protein sequence ID" value="TDL15816.1"/>
    <property type="molecule type" value="Genomic_DNA"/>
</dbReference>
<dbReference type="VEuPathDB" id="FungiDB:BD410DRAFT_777737"/>
<dbReference type="OrthoDB" id="248495at2759"/>
<dbReference type="GO" id="GO:0004672">
    <property type="term" value="F:protein kinase activity"/>
    <property type="evidence" value="ECO:0007669"/>
    <property type="project" value="TreeGrafter"/>
</dbReference>
<dbReference type="FunFam" id="1.25.40.430:FF:000003">
    <property type="entry name" value="Checkpoint serine/threonine-protein kinase BUB1"/>
    <property type="match status" value="1"/>
</dbReference>
<feature type="compositionally biased region" description="Polar residues" evidence="1">
    <location>
        <begin position="424"/>
        <end position="438"/>
    </location>
</feature>
<gene>
    <name evidence="3" type="ORF">BD410DRAFT_777737</name>
</gene>
<feature type="region of interest" description="Disordered" evidence="1">
    <location>
        <begin position="369"/>
        <end position="389"/>
    </location>
</feature>
<dbReference type="PANTHER" id="PTHR14030:SF4">
    <property type="entry name" value="BUB1 KINASE, ISOFORM A-RELATED"/>
    <property type="match status" value="1"/>
</dbReference>
<dbReference type="Gene3D" id="1.25.40.430">
    <property type="match status" value="1"/>
</dbReference>
<dbReference type="AlphaFoldDB" id="A0A4Y7PL84"/>
<dbReference type="InterPro" id="IPR013212">
    <property type="entry name" value="Mad3/Bub1_I"/>
</dbReference>
<accession>A0A4Y7PL84</accession>
<feature type="region of interest" description="Disordered" evidence="1">
    <location>
        <begin position="228"/>
        <end position="276"/>
    </location>
</feature>
<protein>
    <recommendedName>
        <fullName evidence="2">BUB1 N-terminal domain-containing protein</fullName>
    </recommendedName>
</protein>
<evidence type="ECO:0000259" key="2">
    <source>
        <dbReference type="PROSITE" id="PS51489"/>
    </source>
</evidence>
<name>A0A4Y7PL84_9AGAM</name>
<dbReference type="Proteomes" id="UP000294933">
    <property type="component" value="Unassembled WGS sequence"/>
</dbReference>
<dbReference type="PANTHER" id="PTHR14030">
    <property type="entry name" value="MITOTIC CHECKPOINT SERINE/THREONINE-PROTEIN KINASE BUB1"/>
    <property type="match status" value="1"/>
</dbReference>
<sequence>MNNDDDTLIVADDDVKDANGNAEAPIVDIAILEASKENIQPLAKGRCVTTLSALFSTPHAQRDARLSASRARLRAAVDASLLPSPSSSSSSSTPTISPLEAYCDFVYWTIEHYPQGHSAESGILELLEEATRMLKDDTACKSDLRYLKLWVLYASYVEKPAVIYAYLLANEIGSMHAVLYEEYALVLERDGRRTKADEIYLLGIARHAEPLEHLQKRHRDFQKRMMTAAPAPNAPPTPPPPSTTPGTRRTVLGTTSTAPASLQREASAPSGSSSRRMAVFTDSATKSNARIPVFIDPSGDQDTDPTAGNTNAWPDVGTRKSRIKENVPETRQMGGTKLHQSSTGLRNAASRGGGGVARIVPFRDPVPDEDADADMPPPAVPSAAVPPKTPAKASFVPFCDAAESTMSMGPPATPGFAPLRDEVTSTSITSPAIPQSGSGSDGVMKLRAHGSLRSEAEALRRDPFKNYNDRDTD</sequence>
<dbReference type="PROSITE" id="PS51489">
    <property type="entry name" value="BUB1_N"/>
    <property type="match status" value="1"/>
</dbReference>
<dbReference type="GO" id="GO:0007094">
    <property type="term" value="P:mitotic spindle assembly checkpoint signaling"/>
    <property type="evidence" value="ECO:0007669"/>
    <property type="project" value="InterPro"/>
</dbReference>
<dbReference type="GO" id="GO:0005634">
    <property type="term" value="C:nucleus"/>
    <property type="evidence" value="ECO:0007669"/>
    <property type="project" value="TreeGrafter"/>
</dbReference>
<dbReference type="GO" id="GO:0051754">
    <property type="term" value="P:meiotic sister chromatid cohesion, centromeric"/>
    <property type="evidence" value="ECO:0007669"/>
    <property type="project" value="TreeGrafter"/>
</dbReference>
<organism evidence="3 4">
    <name type="scientific">Rickenella mellea</name>
    <dbReference type="NCBI Taxonomy" id="50990"/>
    <lineage>
        <taxon>Eukaryota</taxon>
        <taxon>Fungi</taxon>
        <taxon>Dikarya</taxon>
        <taxon>Basidiomycota</taxon>
        <taxon>Agaricomycotina</taxon>
        <taxon>Agaricomycetes</taxon>
        <taxon>Hymenochaetales</taxon>
        <taxon>Rickenellaceae</taxon>
        <taxon>Rickenella</taxon>
    </lineage>
</organism>
<feature type="domain" description="BUB1 N-terminal" evidence="2">
    <location>
        <begin position="82"/>
        <end position="244"/>
    </location>
</feature>
<dbReference type="SMART" id="SM00777">
    <property type="entry name" value="Mad3_BUB1_I"/>
    <property type="match status" value="1"/>
</dbReference>
<dbReference type="InterPro" id="IPR015661">
    <property type="entry name" value="Bub1/Mad3"/>
</dbReference>
<evidence type="ECO:0000313" key="3">
    <source>
        <dbReference type="EMBL" id="TDL15816.1"/>
    </source>
</evidence>
<feature type="compositionally biased region" description="Basic and acidic residues" evidence="1">
    <location>
        <begin position="452"/>
        <end position="473"/>
    </location>
</feature>
<dbReference type="GO" id="GO:0032991">
    <property type="term" value="C:protein-containing complex"/>
    <property type="evidence" value="ECO:0007669"/>
    <property type="project" value="UniProtKB-ARBA"/>
</dbReference>
<dbReference type="STRING" id="50990.A0A4Y7PL84"/>
<reference evidence="3 4" key="1">
    <citation type="submission" date="2018-06" db="EMBL/GenBank/DDBJ databases">
        <title>A transcriptomic atlas of mushroom development highlights an independent origin of complex multicellularity.</title>
        <authorList>
            <consortium name="DOE Joint Genome Institute"/>
            <person name="Krizsan K."/>
            <person name="Almasi E."/>
            <person name="Merenyi Z."/>
            <person name="Sahu N."/>
            <person name="Viragh M."/>
            <person name="Koszo T."/>
            <person name="Mondo S."/>
            <person name="Kiss B."/>
            <person name="Balint B."/>
            <person name="Kues U."/>
            <person name="Barry K."/>
            <person name="Hegedus J.C."/>
            <person name="Henrissat B."/>
            <person name="Johnson J."/>
            <person name="Lipzen A."/>
            <person name="Ohm R."/>
            <person name="Nagy I."/>
            <person name="Pangilinan J."/>
            <person name="Yan J."/>
            <person name="Xiong Y."/>
            <person name="Grigoriev I.V."/>
            <person name="Hibbett D.S."/>
            <person name="Nagy L.G."/>
        </authorList>
    </citation>
    <scope>NUCLEOTIDE SEQUENCE [LARGE SCALE GENOMIC DNA]</scope>
    <source>
        <strain evidence="3 4">SZMC22713</strain>
    </source>
</reference>
<proteinExistence type="predicted"/>
<dbReference type="Pfam" id="PF08311">
    <property type="entry name" value="Mad3_BUB1_I"/>
    <property type="match status" value="1"/>
</dbReference>
<evidence type="ECO:0000256" key="1">
    <source>
        <dbReference type="SAM" id="MobiDB-lite"/>
    </source>
</evidence>
<evidence type="ECO:0000313" key="4">
    <source>
        <dbReference type="Proteomes" id="UP000294933"/>
    </source>
</evidence>
<feature type="region of interest" description="Disordered" evidence="1">
    <location>
        <begin position="290"/>
        <end position="316"/>
    </location>
</feature>
<keyword evidence="4" id="KW-1185">Reference proteome</keyword>
<feature type="region of interest" description="Disordered" evidence="1">
    <location>
        <begin position="330"/>
        <end position="357"/>
    </location>
</feature>
<feature type="region of interest" description="Disordered" evidence="1">
    <location>
        <begin position="424"/>
        <end position="473"/>
    </location>
</feature>
<feature type="compositionally biased region" description="Pro residues" evidence="1">
    <location>
        <begin position="232"/>
        <end position="243"/>
    </location>
</feature>